<evidence type="ECO:0000256" key="5">
    <source>
        <dbReference type="SAM" id="SignalP"/>
    </source>
</evidence>
<evidence type="ECO:0000256" key="2">
    <source>
        <dbReference type="ARBA" id="ARBA00022514"/>
    </source>
</evidence>
<dbReference type="AlphaFoldDB" id="A0AAW1FBG1"/>
<feature type="domain" description="Chemokine interleukin-8-like" evidence="6">
    <location>
        <begin position="33"/>
        <end position="91"/>
    </location>
</feature>
<feature type="chain" id="PRO_5043553394" description="Chemokine interleukin-8-like domain-containing protein" evidence="5">
    <location>
        <begin position="28"/>
        <end position="97"/>
    </location>
</feature>
<evidence type="ECO:0000313" key="8">
    <source>
        <dbReference type="Proteomes" id="UP001488805"/>
    </source>
</evidence>
<reference evidence="7 8" key="1">
    <citation type="journal article" date="2024" name="Genome Biol. Evol.">
        <title>Chromosome-level genome assembly of the viviparous eelpout Zoarces viviparus.</title>
        <authorList>
            <person name="Fuhrmann N."/>
            <person name="Brasseur M.V."/>
            <person name="Bakowski C.E."/>
            <person name="Podsiadlowski L."/>
            <person name="Prost S."/>
            <person name="Krehenwinkel H."/>
            <person name="Mayer C."/>
        </authorList>
    </citation>
    <scope>NUCLEOTIDE SEQUENCE [LARGE SCALE GENOMIC DNA]</scope>
    <source>
        <strain evidence="7">NO-MEL_2022_Ind0_liver</strain>
    </source>
</reference>
<gene>
    <name evidence="7" type="ORF">VZT92_011124</name>
</gene>
<dbReference type="InterPro" id="IPR039809">
    <property type="entry name" value="Chemokine_b/g/d"/>
</dbReference>
<dbReference type="SUPFAM" id="SSF54117">
    <property type="entry name" value="Interleukin 8-like chemokines"/>
    <property type="match status" value="1"/>
</dbReference>
<dbReference type="InterPro" id="IPR036048">
    <property type="entry name" value="Interleukin_8-like_sf"/>
</dbReference>
<evidence type="ECO:0000259" key="6">
    <source>
        <dbReference type="SMART" id="SM00199"/>
    </source>
</evidence>
<comment type="subcellular location">
    <subcellularLocation>
        <location evidence="1">Secreted</location>
    </subcellularLocation>
</comment>
<evidence type="ECO:0000313" key="7">
    <source>
        <dbReference type="EMBL" id="KAK9531717.1"/>
    </source>
</evidence>
<protein>
    <recommendedName>
        <fullName evidence="6">Chemokine interleukin-8-like domain-containing protein</fullName>
    </recommendedName>
</protein>
<dbReference type="GO" id="GO:0006955">
    <property type="term" value="P:immune response"/>
    <property type="evidence" value="ECO:0007669"/>
    <property type="project" value="InterPro"/>
</dbReference>
<sequence>MMMMMMKNPMTLMTCTLLFSSLAVVAYQGSFGPNACCFDFISTRLRKDKVVSYKLTDERCSMEGVFFTMKNGAKICADPSLPWVKFIIKAKQRLQTD</sequence>
<accession>A0AAW1FBG1</accession>
<dbReference type="GO" id="GO:0008009">
    <property type="term" value="F:chemokine activity"/>
    <property type="evidence" value="ECO:0007669"/>
    <property type="project" value="InterPro"/>
</dbReference>
<dbReference type="InterPro" id="IPR001811">
    <property type="entry name" value="Chemokine_IL8-like_dom"/>
</dbReference>
<evidence type="ECO:0000256" key="3">
    <source>
        <dbReference type="ARBA" id="ARBA00022525"/>
    </source>
</evidence>
<comment type="caution">
    <text evidence="7">The sequence shown here is derived from an EMBL/GenBank/DDBJ whole genome shotgun (WGS) entry which is preliminary data.</text>
</comment>
<dbReference type="SMART" id="SM00199">
    <property type="entry name" value="SCY"/>
    <property type="match status" value="1"/>
</dbReference>
<dbReference type="Gene3D" id="2.40.50.40">
    <property type="match status" value="1"/>
</dbReference>
<keyword evidence="2" id="KW-0202">Cytokine</keyword>
<dbReference type="CDD" id="cd00272">
    <property type="entry name" value="Chemokine_CC"/>
    <property type="match status" value="1"/>
</dbReference>
<feature type="signal peptide" evidence="5">
    <location>
        <begin position="1"/>
        <end position="27"/>
    </location>
</feature>
<evidence type="ECO:0000256" key="1">
    <source>
        <dbReference type="ARBA" id="ARBA00004613"/>
    </source>
</evidence>
<dbReference type="PANTHER" id="PTHR12015:SF183">
    <property type="entry name" value="C-C MOTIF CHEMOKINE 3"/>
    <property type="match status" value="1"/>
</dbReference>
<dbReference type="PANTHER" id="PTHR12015">
    <property type="entry name" value="SMALL INDUCIBLE CYTOKINE A"/>
    <property type="match status" value="1"/>
</dbReference>
<dbReference type="Proteomes" id="UP001488805">
    <property type="component" value="Unassembled WGS sequence"/>
</dbReference>
<evidence type="ECO:0000256" key="4">
    <source>
        <dbReference type="ARBA" id="ARBA00022729"/>
    </source>
</evidence>
<proteinExistence type="predicted"/>
<dbReference type="GO" id="GO:0005615">
    <property type="term" value="C:extracellular space"/>
    <property type="evidence" value="ECO:0007669"/>
    <property type="project" value="UniProtKB-KW"/>
</dbReference>
<dbReference type="EMBL" id="JBCEZU010000089">
    <property type="protein sequence ID" value="KAK9531717.1"/>
    <property type="molecule type" value="Genomic_DNA"/>
</dbReference>
<name>A0AAW1FBG1_ZOAVI</name>
<organism evidence="7 8">
    <name type="scientific">Zoarces viviparus</name>
    <name type="common">Viviparous eelpout</name>
    <name type="synonym">Blennius viviparus</name>
    <dbReference type="NCBI Taxonomy" id="48416"/>
    <lineage>
        <taxon>Eukaryota</taxon>
        <taxon>Metazoa</taxon>
        <taxon>Chordata</taxon>
        <taxon>Craniata</taxon>
        <taxon>Vertebrata</taxon>
        <taxon>Euteleostomi</taxon>
        <taxon>Actinopterygii</taxon>
        <taxon>Neopterygii</taxon>
        <taxon>Teleostei</taxon>
        <taxon>Neoteleostei</taxon>
        <taxon>Acanthomorphata</taxon>
        <taxon>Eupercaria</taxon>
        <taxon>Perciformes</taxon>
        <taxon>Cottioidei</taxon>
        <taxon>Zoarcales</taxon>
        <taxon>Zoarcidae</taxon>
        <taxon>Zoarcinae</taxon>
        <taxon>Zoarces</taxon>
    </lineage>
</organism>
<keyword evidence="4 5" id="KW-0732">Signal</keyword>
<dbReference type="Pfam" id="PF00048">
    <property type="entry name" value="IL8"/>
    <property type="match status" value="1"/>
</dbReference>
<keyword evidence="8" id="KW-1185">Reference proteome</keyword>
<keyword evidence="3" id="KW-0964">Secreted</keyword>